<keyword evidence="1" id="KW-0812">Transmembrane</keyword>
<comment type="caution">
    <text evidence="2">The sequence shown here is derived from an EMBL/GenBank/DDBJ whole genome shotgun (WGS) entry which is preliminary data.</text>
</comment>
<dbReference type="RefSeq" id="WP_101072176.1">
    <property type="nucleotide sequence ID" value="NZ_PISP01000001.1"/>
</dbReference>
<evidence type="ECO:0000256" key="1">
    <source>
        <dbReference type="SAM" id="Phobius"/>
    </source>
</evidence>
<feature type="transmembrane region" description="Helical" evidence="1">
    <location>
        <begin position="53"/>
        <end position="74"/>
    </location>
</feature>
<dbReference type="OrthoDB" id="7408546at2"/>
<dbReference type="AlphaFoldDB" id="A0A2N0VL16"/>
<gene>
    <name evidence="2" type="ORF">CWD77_05355</name>
</gene>
<reference evidence="2 3" key="1">
    <citation type="submission" date="2017-11" db="EMBL/GenBank/DDBJ databases">
        <title>Rhodohalobacter 15182 sp. nov., isolated from a salt lake.</title>
        <authorList>
            <person name="Han S."/>
        </authorList>
    </citation>
    <scope>NUCLEOTIDE SEQUENCE [LARGE SCALE GENOMIC DNA]</scope>
    <source>
        <strain evidence="2 3">15182</strain>
    </source>
</reference>
<feature type="transmembrane region" description="Helical" evidence="1">
    <location>
        <begin position="80"/>
        <end position="98"/>
    </location>
</feature>
<dbReference type="EMBL" id="PISP01000001">
    <property type="protein sequence ID" value="PKD44888.1"/>
    <property type="molecule type" value="Genomic_DNA"/>
</dbReference>
<keyword evidence="1" id="KW-1133">Transmembrane helix</keyword>
<accession>A0A2N0VL16</accession>
<feature type="transmembrane region" description="Helical" evidence="1">
    <location>
        <begin position="20"/>
        <end position="44"/>
    </location>
</feature>
<keyword evidence="3" id="KW-1185">Reference proteome</keyword>
<keyword evidence="1" id="KW-0472">Membrane</keyword>
<organism evidence="2 3">
    <name type="scientific">Rhodohalobacter barkolensis</name>
    <dbReference type="NCBI Taxonomy" id="2053187"/>
    <lineage>
        <taxon>Bacteria</taxon>
        <taxon>Pseudomonadati</taxon>
        <taxon>Balneolota</taxon>
        <taxon>Balneolia</taxon>
        <taxon>Balneolales</taxon>
        <taxon>Balneolaceae</taxon>
        <taxon>Rhodohalobacter</taxon>
    </lineage>
</organism>
<protein>
    <submittedName>
        <fullName evidence="2">Uncharacterized protein</fullName>
    </submittedName>
</protein>
<evidence type="ECO:0000313" key="3">
    <source>
        <dbReference type="Proteomes" id="UP000233398"/>
    </source>
</evidence>
<proteinExistence type="predicted"/>
<evidence type="ECO:0000313" key="2">
    <source>
        <dbReference type="EMBL" id="PKD44888.1"/>
    </source>
</evidence>
<name>A0A2N0VL16_9BACT</name>
<sequence>MEWMNEFRVWFMSLGETYGVNPIIFGVIYVGAIPFFTLSIAWLVRNYRVQRSIVLPVLSASFFFVSAYLYLMIVGENVPIWVYGVVVGMLVYGGWSTFGKVKREINEETNEV</sequence>
<dbReference type="Proteomes" id="UP000233398">
    <property type="component" value="Unassembled WGS sequence"/>
</dbReference>